<dbReference type="AlphaFoldDB" id="A0A2S8GRD1"/>
<reference evidence="8 9" key="1">
    <citation type="submission" date="2018-02" db="EMBL/GenBank/DDBJ databases">
        <title>Comparative genomes isolates from brazilian mangrove.</title>
        <authorList>
            <person name="Araujo J.E."/>
            <person name="Taketani R.G."/>
            <person name="Silva M.C.P."/>
            <person name="Loureco M.V."/>
            <person name="Andreote F.D."/>
        </authorList>
    </citation>
    <scope>NUCLEOTIDE SEQUENCE [LARGE SCALE GENOMIC DNA]</scope>
    <source>
        <strain evidence="8 9">Nap-Phe MGV</strain>
    </source>
</reference>
<feature type="domain" description="RNA polymerase sigma factor 70 region 4 type 2" evidence="7">
    <location>
        <begin position="149"/>
        <end position="200"/>
    </location>
</feature>
<dbReference type="SUPFAM" id="SSF88946">
    <property type="entry name" value="Sigma2 domain of RNA polymerase sigma factors"/>
    <property type="match status" value="1"/>
</dbReference>
<evidence type="ECO:0000259" key="6">
    <source>
        <dbReference type="Pfam" id="PF04542"/>
    </source>
</evidence>
<dbReference type="GO" id="GO:0003677">
    <property type="term" value="F:DNA binding"/>
    <property type="evidence" value="ECO:0007669"/>
    <property type="project" value="UniProtKB-KW"/>
</dbReference>
<keyword evidence="3" id="KW-0731">Sigma factor</keyword>
<sequence>MGVLNKKQNQMQASPDSEVVQRAIEGDSDAWHAVLEKYRPLLRLVAARHARRIVSHRFDESDVVQMTCVEVLRSYQGFRGETQAELEGWLESILHNNVVRLWRNHSAATRDYRREVVRDEANSGLSFLWKANTKQDPARNLVQGEVALLLAQALEQLPDEYRKTLELRFIDGKKIRDVALHLGTTVGVVAGRLRRGLECLRDLLPEELRDLISWGSE</sequence>
<proteinExistence type="inferred from homology"/>
<evidence type="ECO:0000256" key="1">
    <source>
        <dbReference type="ARBA" id="ARBA00010641"/>
    </source>
</evidence>
<evidence type="ECO:0000313" key="8">
    <source>
        <dbReference type="EMBL" id="PQO46989.1"/>
    </source>
</evidence>
<dbReference type="InterPro" id="IPR007627">
    <property type="entry name" value="RNA_pol_sigma70_r2"/>
</dbReference>
<gene>
    <name evidence="8" type="ORF">C5Y93_05690</name>
</gene>
<protein>
    <recommendedName>
        <fullName evidence="10">RNA polymerase subunit sigma-70</fullName>
    </recommendedName>
</protein>
<dbReference type="GO" id="GO:0006352">
    <property type="term" value="P:DNA-templated transcription initiation"/>
    <property type="evidence" value="ECO:0007669"/>
    <property type="project" value="InterPro"/>
</dbReference>
<evidence type="ECO:0008006" key="10">
    <source>
        <dbReference type="Google" id="ProtNLM"/>
    </source>
</evidence>
<dbReference type="InterPro" id="IPR013325">
    <property type="entry name" value="RNA_pol_sigma_r2"/>
</dbReference>
<name>A0A2S8GRD1_9BACT</name>
<evidence type="ECO:0000256" key="5">
    <source>
        <dbReference type="ARBA" id="ARBA00023163"/>
    </source>
</evidence>
<dbReference type="EMBL" id="PUHZ01000006">
    <property type="protein sequence ID" value="PQO46989.1"/>
    <property type="molecule type" value="Genomic_DNA"/>
</dbReference>
<comment type="caution">
    <text evidence="8">The sequence shown here is derived from an EMBL/GenBank/DDBJ whole genome shotgun (WGS) entry which is preliminary data.</text>
</comment>
<keyword evidence="5" id="KW-0804">Transcription</keyword>
<evidence type="ECO:0000256" key="4">
    <source>
        <dbReference type="ARBA" id="ARBA00023125"/>
    </source>
</evidence>
<keyword evidence="2" id="KW-0805">Transcription regulation</keyword>
<dbReference type="GO" id="GO:0016987">
    <property type="term" value="F:sigma factor activity"/>
    <property type="evidence" value="ECO:0007669"/>
    <property type="project" value="UniProtKB-KW"/>
</dbReference>
<comment type="similarity">
    <text evidence="1">Belongs to the sigma-70 factor family. ECF subfamily.</text>
</comment>
<organism evidence="8 9">
    <name type="scientific">Blastopirellula marina</name>
    <dbReference type="NCBI Taxonomy" id="124"/>
    <lineage>
        <taxon>Bacteria</taxon>
        <taxon>Pseudomonadati</taxon>
        <taxon>Planctomycetota</taxon>
        <taxon>Planctomycetia</taxon>
        <taxon>Pirellulales</taxon>
        <taxon>Pirellulaceae</taxon>
        <taxon>Blastopirellula</taxon>
    </lineage>
</organism>
<dbReference type="Pfam" id="PF08281">
    <property type="entry name" value="Sigma70_r4_2"/>
    <property type="match status" value="1"/>
</dbReference>
<keyword evidence="4" id="KW-0238">DNA-binding</keyword>
<accession>A0A2S8GRD1</accession>
<dbReference type="SUPFAM" id="SSF88659">
    <property type="entry name" value="Sigma3 and sigma4 domains of RNA polymerase sigma factors"/>
    <property type="match status" value="1"/>
</dbReference>
<evidence type="ECO:0000256" key="3">
    <source>
        <dbReference type="ARBA" id="ARBA00023082"/>
    </source>
</evidence>
<dbReference type="PANTHER" id="PTHR43133:SF8">
    <property type="entry name" value="RNA POLYMERASE SIGMA FACTOR HI_1459-RELATED"/>
    <property type="match status" value="1"/>
</dbReference>
<dbReference type="PANTHER" id="PTHR43133">
    <property type="entry name" value="RNA POLYMERASE ECF-TYPE SIGMA FACTO"/>
    <property type="match status" value="1"/>
</dbReference>
<dbReference type="Pfam" id="PF04542">
    <property type="entry name" value="Sigma70_r2"/>
    <property type="match status" value="1"/>
</dbReference>
<dbReference type="InterPro" id="IPR013324">
    <property type="entry name" value="RNA_pol_sigma_r3/r4-like"/>
</dbReference>
<evidence type="ECO:0000313" key="9">
    <source>
        <dbReference type="Proteomes" id="UP000237819"/>
    </source>
</evidence>
<dbReference type="InterPro" id="IPR036388">
    <property type="entry name" value="WH-like_DNA-bd_sf"/>
</dbReference>
<feature type="domain" description="RNA polymerase sigma-70 region 2" evidence="6">
    <location>
        <begin position="38"/>
        <end position="106"/>
    </location>
</feature>
<dbReference type="Proteomes" id="UP000237819">
    <property type="component" value="Unassembled WGS sequence"/>
</dbReference>
<dbReference type="InterPro" id="IPR013249">
    <property type="entry name" value="RNA_pol_sigma70_r4_t2"/>
</dbReference>
<dbReference type="Gene3D" id="1.10.10.10">
    <property type="entry name" value="Winged helix-like DNA-binding domain superfamily/Winged helix DNA-binding domain"/>
    <property type="match status" value="1"/>
</dbReference>
<evidence type="ECO:0000259" key="7">
    <source>
        <dbReference type="Pfam" id="PF08281"/>
    </source>
</evidence>
<evidence type="ECO:0000256" key="2">
    <source>
        <dbReference type="ARBA" id="ARBA00023015"/>
    </source>
</evidence>
<dbReference type="InterPro" id="IPR014284">
    <property type="entry name" value="RNA_pol_sigma-70_dom"/>
</dbReference>
<dbReference type="NCBIfam" id="TIGR02937">
    <property type="entry name" value="sigma70-ECF"/>
    <property type="match status" value="1"/>
</dbReference>
<dbReference type="Gene3D" id="1.10.1740.10">
    <property type="match status" value="1"/>
</dbReference>
<dbReference type="InterPro" id="IPR039425">
    <property type="entry name" value="RNA_pol_sigma-70-like"/>
</dbReference>